<dbReference type="EC" id="1.13.11.24" evidence="6"/>
<evidence type="ECO:0000256" key="2">
    <source>
        <dbReference type="PIRSR" id="PIRSR006232-1"/>
    </source>
</evidence>
<dbReference type="InterPro" id="IPR012093">
    <property type="entry name" value="Pirin"/>
</dbReference>
<dbReference type="EMBL" id="CADIKB010000004">
    <property type="protein sequence ID" value="CAB3658787.1"/>
    <property type="molecule type" value="Genomic_DNA"/>
</dbReference>
<keyword evidence="2" id="KW-0408">Iron</keyword>
<evidence type="ECO:0000259" key="5">
    <source>
        <dbReference type="Pfam" id="PF17954"/>
    </source>
</evidence>
<dbReference type="Pfam" id="PF17954">
    <property type="entry name" value="Pirin_C_2"/>
    <property type="match status" value="1"/>
</dbReference>
<keyword evidence="2" id="KW-0479">Metal-binding</keyword>
<dbReference type="InterPro" id="IPR014710">
    <property type="entry name" value="RmlC-like_jellyroll"/>
</dbReference>
<dbReference type="AlphaFoldDB" id="A0A6J5A8W8"/>
<dbReference type="CDD" id="cd20311">
    <property type="entry name" value="cupin_Yhhw_C"/>
    <property type="match status" value="1"/>
</dbReference>
<gene>
    <name evidence="6" type="primary">yhhW_1</name>
    <name evidence="6" type="ORF">LMG22037_01347</name>
</gene>
<dbReference type="InterPro" id="IPR041602">
    <property type="entry name" value="Quercetinase_C"/>
</dbReference>
<keyword evidence="6" id="KW-0223">Dioxygenase</keyword>
<dbReference type="GO" id="GO:0008127">
    <property type="term" value="F:quercetin 2,3-dioxygenase activity"/>
    <property type="evidence" value="ECO:0007669"/>
    <property type="project" value="UniProtKB-EC"/>
</dbReference>
<sequence>MIEIRRSAERGHANHGWLDSYHSFSFADYRDPEHVHFGPLRVINEDRIAGGQGFGTHGHRDMEIVTYVLEGALAHRDSMGNGSTIRPGDVQRMSAGTGVMHSEFNASPDEEAHLLQIWVIPRRAGDQPGYEEKRFDAADKRGRLRVVASPDGRDGSVTIHADASIYAALIDGAETASFAVPDGRLVYVHVARGSLTVNGEVLQAGDAAKLSDTDTVTLEQGNQAEVLLFDLGRLDG</sequence>
<reference evidence="6 7" key="1">
    <citation type="submission" date="2020-04" db="EMBL/GenBank/DDBJ databases">
        <authorList>
            <person name="De Canck E."/>
        </authorList>
    </citation>
    <scope>NUCLEOTIDE SEQUENCE [LARGE SCALE GENOMIC DNA]</scope>
    <source>
        <strain evidence="6 7">LMG 22037</strain>
    </source>
</reference>
<comment type="cofactor">
    <cofactor evidence="2">
        <name>Fe cation</name>
        <dbReference type="ChEBI" id="CHEBI:24875"/>
    </cofactor>
    <text evidence="2">Binds 1 Fe cation per subunit.</text>
</comment>
<dbReference type="RefSeq" id="WP_013587577.1">
    <property type="nucleotide sequence ID" value="NZ_CADFGL010000006.1"/>
</dbReference>
<dbReference type="PANTHER" id="PTHR43212">
    <property type="entry name" value="QUERCETIN 2,3-DIOXYGENASE"/>
    <property type="match status" value="1"/>
</dbReference>
<dbReference type="InterPro" id="IPR011051">
    <property type="entry name" value="RmlC_Cupin_sf"/>
</dbReference>
<evidence type="ECO:0000256" key="3">
    <source>
        <dbReference type="RuleBase" id="RU003457"/>
    </source>
</evidence>
<feature type="domain" description="Quercetin 2,3-dioxygenase C-terminal cupin" evidence="5">
    <location>
        <begin position="146"/>
        <end position="231"/>
    </location>
</feature>
<feature type="binding site" evidence="2">
    <location>
        <position position="57"/>
    </location>
    <ligand>
        <name>Fe cation</name>
        <dbReference type="ChEBI" id="CHEBI:24875"/>
    </ligand>
</feature>
<keyword evidence="6" id="KW-0560">Oxidoreductase</keyword>
<proteinExistence type="inferred from homology"/>
<dbReference type="CDD" id="cd02910">
    <property type="entry name" value="cupin_Yhhw_N"/>
    <property type="match status" value="1"/>
</dbReference>
<dbReference type="GO" id="GO:0046872">
    <property type="term" value="F:metal ion binding"/>
    <property type="evidence" value="ECO:0007669"/>
    <property type="project" value="UniProtKB-KW"/>
</dbReference>
<evidence type="ECO:0000313" key="7">
    <source>
        <dbReference type="Proteomes" id="UP000494249"/>
    </source>
</evidence>
<dbReference type="Proteomes" id="UP000494249">
    <property type="component" value="Unassembled WGS sequence"/>
</dbReference>
<evidence type="ECO:0000259" key="4">
    <source>
        <dbReference type="Pfam" id="PF02678"/>
    </source>
</evidence>
<dbReference type="Gene3D" id="2.60.120.10">
    <property type="entry name" value="Jelly Rolls"/>
    <property type="match status" value="2"/>
</dbReference>
<protein>
    <submittedName>
        <fullName evidence="6">Quercetin 2,3-dioxygenase</fullName>
        <ecNumber evidence="6">1.13.11.24</ecNumber>
    </submittedName>
</protein>
<name>A0A6J5A8W8_9BURK</name>
<comment type="similarity">
    <text evidence="1 3">Belongs to the pirin family.</text>
</comment>
<dbReference type="Pfam" id="PF02678">
    <property type="entry name" value="Pirin"/>
    <property type="match status" value="1"/>
</dbReference>
<evidence type="ECO:0000256" key="1">
    <source>
        <dbReference type="ARBA" id="ARBA00008416"/>
    </source>
</evidence>
<feature type="binding site" evidence="2">
    <location>
        <position position="101"/>
    </location>
    <ligand>
        <name>Fe cation</name>
        <dbReference type="ChEBI" id="CHEBI:24875"/>
    </ligand>
</feature>
<dbReference type="SUPFAM" id="SSF51182">
    <property type="entry name" value="RmlC-like cupins"/>
    <property type="match status" value="1"/>
</dbReference>
<feature type="binding site" evidence="2">
    <location>
        <position position="59"/>
    </location>
    <ligand>
        <name>Fe cation</name>
        <dbReference type="ChEBI" id="CHEBI:24875"/>
    </ligand>
</feature>
<organism evidence="6 7">
    <name type="scientific">Paraburkholderia phenoliruptrix</name>
    <dbReference type="NCBI Taxonomy" id="252970"/>
    <lineage>
        <taxon>Bacteria</taxon>
        <taxon>Pseudomonadati</taxon>
        <taxon>Pseudomonadota</taxon>
        <taxon>Betaproteobacteria</taxon>
        <taxon>Burkholderiales</taxon>
        <taxon>Burkholderiaceae</taxon>
        <taxon>Paraburkholderia</taxon>
    </lineage>
</organism>
<accession>A0A6J5A8W8</accession>
<feature type="binding site" evidence="2">
    <location>
        <position position="103"/>
    </location>
    <ligand>
        <name>Fe cation</name>
        <dbReference type="ChEBI" id="CHEBI:24875"/>
    </ligand>
</feature>
<dbReference type="InterPro" id="IPR003829">
    <property type="entry name" value="Pirin_N_dom"/>
</dbReference>
<evidence type="ECO:0000313" key="6">
    <source>
        <dbReference type="EMBL" id="CAB3658787.1"/>
    </source>
</evidence>
<dbReference type="PANTHER" id="PTHR43212:SF3">
    <property type="entry name" value="QUERCETIN 2,3-DIOXYGENASE"/>
    <property type="match status" value="1"/>
</dbReference>
<feature type="domain" description="Pirin N-terminal" evidence="4">
    <location>
        <begin position="10"/>
        <end position="119"/>
    </location>
</feature>
<dbReference type="PIRSF" id="PIRSF006232">
    <property type="entry name" value="Pirin"/>
    <property type="match status" value="1"/>
</dbReference>